<dbReference type="Proteomes" id="UP001566331">
    <property type="component" value="Unassembled WGS sequence"/>
</dbReference>
<gene>
    <name evidence="2" type="ORF">AB6713_04160</name>
</gene>
<dbReference type="EMBL" id="JBFWIC010000004">
    <property type="protein sequence ID" value="MEZ0473813.1"/>
    <property type="molecule type" value="Genomic_DNA"/>
</dbReference>
<evidence type="ECO:0000313" key="3">
    <source>
        <dbReference type="Proteomes" id="UP001566331"/>
    </source>
</evidence>
<sequence>MEWRWRDIAILGRVKRAERLDGDAKSGRAAALALLAAGCFIAGAACAQEPVMPDAIVGTGPHVLRPVIADPVTQEPWSEKRYRLLVYRDGEAVLDIEGDTDAGGRTATVRTERPADEADFSARPIIGKGTSKAQSRISYPNGEPSAHRGYLLAFEDGAAFLGITDARGDTAEVHRPREMQVELQFLHLEPESADWHEEAAILNRSLAAGDAVQALAVYQELLRLRERRGADGGRTVATGWLLDRMVQLALDADADTLERVADDYVVRKAHHAAREAGRMEDERDRLAAILALLDIVGDNGGNGGQVPAGFVTAWVELAAELAPQLPEEGIGPLRVEVLGLCERLLADGHTEAAIRLFNSAELGRGQSRDSRDRARIHAFGALAARHRGETRLSRRLLSQANYLIATDSPADVDGEKYDPLSLYHALMPELPQGMMWLDEDQIESARHVCVRPAEDGFAFFLLGDEEGPDIDSEAWLGTRQAIDALLAHGTIEPGEYRVEARGCGSGRASMDVVLTEDDIAGLEDAGLFLGIAVYFGDLQSTSEAEQRSEAELERLRAQVIAYLQQAVLPEGKYGIVKSIPPGDFKMRLF</sequence>
<organism evidence="2 3">
    <name type="scientific">Luteimonas salinilitoris</name>
    <dbReference type="NCBI Taxonomy" id="3237697"/>
    <lineage>
        <taxon>Bacteria</taxon>
        <taxon>Pseudomonadati</taxon>
        <taxon>Pseudomonadota</taxon>
        <taxon>Gammaproteobacteria</taxon>
        <taxon>Lysobacterales</taxon>
        <taxon>Lysobacteraceae</taxon>
        <taxon>Luteimonas</taxon>
    </lineage>
</organism>
<evidence type="ECO:0000256" key="1">
    <source>
        <dbReference type="SAM" id="Coils"/>
    </source>
</evidence>
<protein>
    <submittedName>
        <fullName evidence="2">Uncharacterized protein</fullName>
    </submittedName>
</protein>
<keyword evidence="3" id="KW-1185">Reference proteome</keyword>
<accession>A0ABV4HMM3</accession>
<evidence type="ECO:0000313" key="2">
    <source>
        <dbReference type="EMBL" id="MEZ0473813.1"/>
    </source>
</evidence>
<reference evidence="2 3" key="1">
    <citation type="submission" date="2024-07" db="EMBL/GenBank/DDBJ databases">
        <title>Luteimonas salilacus sp. nov., isolated from the shore soil of Salt Lake in Tibet of China.</title>
        <authorList>
            <person name="Zhang X."/>
            <person name="Li A."/>
        </authorList>
    </citation>
    <scope>NUCLEOTIDE SEQUENCE [LARGE SCALE GENOMIC DNA]</scope>
    <source>
        <strain evidence="2 3">B3-2-R+30</strain>
    </source>
</reference>
<proteinExistence type="predicted"/>
<name>A0ABV4HMM3_9GAMM</name>
<keyword evidence="1" id="KW-0175">Coiled coil</keyword>
<feature type="coiled-coil region" evidence="1">
    <location>
        <begin position="538"/>
        <end position="565"/>
    </location>
</feature>
<dbReference type="RefSeq" id="WP_370562531.1">
    <property type="nucleotide sequence ID" value="NZ_JBFWIB010000002.1"/>
</dbReference>
<comment type="caution">
    <text evidence="2">The sequence shown here is derived from an EMBL/GenBank/DDBJ whole genome shotgun (WGS) entry which is preliminary data.</text>
</comment>